<dbReference type="InterPro" id="IPR043128">
    <property type="entry name" value="Rev_trsase/Diguanyl_cyclase"/>
</dbReference>
<gene>
    <name evidence="5" type="ORF">DFR52_101495</name>
</gene>
<keyword evidence="2" id="KW-0051">Antiviral defense</keyword>
<keyword evidence="6" id="KW-1185">Reference proteome</keyword>
<reference evidence="5 6" key="1">
    <citation type="submission" date="2018-05" db="EMBL/GenBank/DDBJ databases">
        <title>Genomic Encyclopedia of Type Strains, Phase IV (KMG-IV): sequencing the most valuable type-strain genomes for metagenomic binning, comparative biology and taxonomic classification.</title>
        <authorList>
            <person name="Goeker M."/>
        </authorList>
    </citation>
    <scope>NUCLEOTIDE SEQUENCE [LARGE SCALE GENOMIC DNA]</scope>
    <source>
        <strain evidence="5 6">DSM 16791</strain>
    </source>
</reference>
<dbReference type="Proteomes" id="UP000246352">
    <property type="component" value="Unassembled WGS sequence"/>
</dbReference>
<feature type="region of interest" description="Disordered" evidence="3">
    <location>
        <begin position="125"/>
        <end position="151"/>
    </location>
</feature>
<dbReference type="Gene3D" id="3.30.70.270">
    <property type="match status" value="1"/>
</dbReference>
<evidence type="ECO:0000256" key="3">
    <source>
        <dbReference type="SAM" id="MobiDB-lite"/>
    </source>
</evidence>
<evidence type="ECO:0000256" key="1">
    <source>
        <dbReference type="ARBA" id="ARBA00022741"/>
    </source>
</evidence>
<dbReference type="GO" id="GO:0051607">
    <property type="term" value="P:defense response to virus"/>
    <property type="evidence" value="ECO:0007669"/>
    <property type="project" value="UniProtKB-KW"/>
</dbReference>
<dbReference type="RefSeq" id="WP_110030316.1">
    <property type="nucleotide sequence ID" value="NZ_QGTR01000001.1"/>
</dbReference>
<dbReference type="InterPro" id="IPR054767">
    <property type="entry name" value="Cas10-Cmr2_palm2"/>
</dbReference>
<dbReference type="AlphaFoldDB" id="A0A317PS79"/>
<evidence type="ECO:0000313" key="5">
    <source>
        <dbReference type="EMBL" id="PWW03807.1"/>
    </source>
</evidence>
<feature type="domain" description="Cas10/Cmr2 second palm" evidence="4">
    <location>
        <begin position="227"/>
        <end position="369"/>
    </location>
</feature>
<organism evidence="5 6">
    <name type="scientific">Hoeflea marina</name>
    <dbReference type="NCBI Taxonomy" id="274592"/>
    <lineage>
        <taxon>Bacteria</taxon>
        <taxon>Pseudomonadati</taxon>
        <taxon>Pseudomonadota</taxon>
        <taxon>Alphaproteobacteria</taxon>
        <taxon>Hyphomicrobiales</taxon>
        <taxon>Rhizobiaceae</taxon>
        <taxon>Hoeflea</taxon>
    </lineage>
</organism>
<dbReference type="GO" id="GO:0000166">
    <property type="term" value="F:nucleotide binding"/>
    <property type="evidence" value="ECO:0007669"/>
    <property type="project" value="UniProtKB-KW"/>
</dbReference>
<evidence type="ECO:0000259" key="4">
    <source>
        <dbReference type="Pfam" id="PF22335"/>
    </source>
</evidence>
<dbReference type="Pfam" id="PF22335">
    <property type="entry name" value="Cas10-Cmr2_palm2"/>
    <property type="match status" value="1"/>
</dbReference>
<evidence type="ECO:0000313" key="6">
    <source>
        <dbReference type="Proteomes" id="UP000246352"/>
    </source>
</evidence>
<proteinExistence type="predicted"/>
<sequence length="559" mass="61257">MGNWVLRFEAGDFDNTVFDVQQLSAIRGASLTFLNSSDLVEKIMTDRLGNAFKKIYSGASQGVYSFTASEDDARKVLRAVDTALARPDPGETGCHQHMSYATALVAGTGREALLRSEAICAAKTRQDSRPPLPRFEPGQVKPGERRDPRPAMAGKAVSAAIADRLAYGREQRQTFYARRLATGTTRGALPFDFTDDFEEITALGDKLDGTGALSDRGDLPVSLHNKMAVFFTDGNRLGKHREAAIAADPTLGRLKEFSADLLKLQRGLLSDIVDWLAARYKDGTSNAWFYVDEHDGVTRARFETLLWGGDEMIFVMPSWLALEFAELFFETVESWHIGGNPVSFSAGLVICDRKTPIRQAKALAGAMVDSLKTLPSPEPAKFGRNTMQIEIFESLTLPSGNLDDYRAALYARGHLSDHDQSKPKWLAETNLQLAIEGSDIGGLIDRIAGLQGENGFPRSQLYKLLEVASLDGTAYRRNATEFGADGKRVMREDQSRLQKIFSDYSRRAGAEKALTINDITILRPCDGKPAALALDIAMLAMLWDYVRPIAASGNGGSAQ</sequence>
<accession>A0A317PS79</accession>
<keyword evidence="1" id="KW-0547">Nucleotide-binding</keyword>
<comment type="caution">
    <text evidence="5">The sequence shown here is derived from an EMBL/GenBank/DDBJ whole genome shotgun (WGS) entry which is preliminary data.</text>
</comment>
<dbReference type="EMBL" id="QGTR01000001">
    <property type="protein sequence ID" value="PWW03807.1"/>
    <property type="molecule type" value="Genomic_DNA"/>
</dbReference>
<protein>
    <recommendedName>
        <fullName evidence="4">Cas10/Cmr2 second palm domain-containing protein</fullName>
    </recommendedName>
</protein>
<name>A0A317PS79_9HYPH</name>
<evidence type="ECO:0000256" key="2">
    <source>
        <dbReference type="ARBA" id="ARBA00023118"/>
    </source>
</evidence>
<dbReference type="OrthoDB" id="7318585at2"/>